<dbReference type="InterPro" id="IPR029083">
    <property type="entry name" value="Imm32"/>
</dbReference>
<dbReference type="Proteomes" id="UP001576726">
    <property type="component" value="Unassembled WGS sequence"/>
</dbReference>
<name>A0ABV4VZF6_9GAMM</name>
<proteinExistence type="predicted"/>
<dbReference type="RefSeq" id="WP_374919853.1">
    <property type="nucleotide sequence ID" value="NZ_JBHFGJ010000009.1"/>
</dbReference>
<comment type="caution">
    <text evidence="1">The sequence shown here is derived from an EMBL/GenBank/DDBJ whole genome shotgun (WGS) entry which is preliminary data.</text>
</comment>
<dbReference type="Pfam" id="PF15566">
    <property type="entry name" value="Imm32"/>
    <property type="match status" value="1"/>
</dbReference>
<keyword evidence="2" id="KW-1185">Reference proteome</keyword>
<evidence type="ECO:0000313" key="2">
    <source>
        <dbReference type="Proteomes" id="UP001576726"/>
    </source>
</evidence>
<accession>A0ABV4VZF6</accession>
<dbReference type="EMBL" id="JBHFGJ010000009">
    <property type="protein sequence ID" value="MFB2654350.1"/>
    <property type="molecule type" value="Genomic_DNA"/>
</dbReference>
<sequence length="78" mass="8771">MKFWGYTQELAEAAEPQPKALIEVTISATPSDLREIAKFLSSAADKIEVQGRNFEHEHFLNNASDAPRLIIFNPLTLE</sequence>
<protein>
    <submittedName>
        <fullName evidence="1">Uncharacterized protein</fullName>
    </submittedName>
</protein>
<organism evidence="1 2">
    <name type="scientific">Shewanella seohaensis</name>
    <dbReference type="NCBI Taxonomy" id="755175"/>
    <lineage>
        <taxon>Bacteria</taxon>
        <taxon>Pseudomonadati</taxon>
        <taxon>Pseudomonadota</taxon>
        <taxon>Gammaproteobacteria</taxon>
        <taxon>Alteromonadales</taxon>
        <taxon>Shewanellaceae</taxon>
        <taxon>Shewanella</taxon>
    </lineage>
</organism>
<gene>
    <name evidence="1" type="ORF">ACE02L_16560</name>
</gene>
<reference evidence="1 2" key="1">
    <citation type="submission" date="2024-09" db="EMBL/GenBank/DDBJ databases">
        <authorList>
            <person name="Zhang Y."/>
        </authorList>
    </citation>
    <scope>NUCLEOTIDE SEQUENCE [LARGE SCALE GENOMIC DNA]</scope>
    <source>
        <strain evidence="1 2">SH314</strain>
    </source>
</reference>
<evidence type="ECO:0000313" key="1">
    <source>
        <dbReference type="EMBL" id="MFB2654350.1"/>
    </source>
</evidence>